<accession>A0A9N9EWB3</accession>
<sequence length="609" mass="68938">MTPDILATNDEDRRPLMVTEDTDLEFPTNSSMESLGIIGQPLQVNTSSANTSNPFASFDDVFYHGNSKPVSRNNSYKIVNDHTYFPSVGELLWKEGQMYSDVRLSFEDRGTLAARAGIPTELRLHSLVLFQSQFFKEQLSVTSAAVPSSPSSNIIKEKQIIVRLPSRITEEDIINFYSTLKLMYTKNWDVELANNLTKGVGCLSVCCEIGFHEGIEACWKWLVNKCNRDKNKEMMRRLIEAYPNLHEQFSEPDEKINPNVFASIPYQSSSKSKRNSHVHHRSSRRSNKSRRRTNSSGNGNLSNRQSVPPKIKLYRGDASMLNDSSTSPCVPFEKVLPTLPSPPLSTSPSLSPILSDNSPTKPSNPTTFPPLPPTSPPSIFNNSRVLNTWITNFESYAISSKRACSKMQIESRQDSKCFPFLEHFVSIFDSINQLGRAKRISSPEALDYTLRMLNVIKVEHAHFHTLHMPSQNKQLKPSKSSKSLKSLNRSPMSASNSNSTPPIVLHESLDEPLSQILKNILAPKEQKHLCDFLWAPSNISNLMHLREIRSDDEDNMEEDEFERYDQLMGEISLVKASRVSRIEHMVVGEKMAKCMREIRSNTSKNYRSS</sequence>
<dbReference type="Proteomes" id="UP000789375">
    <property type="component" value="Unassembled WGS sequence"/>
</dbReference>
<dbReference type="AlphaFoldDB" id="A0A9N9EWB3"/>
<protein>
    <submittedName>
        <fullName evidence="2">12043_t:CDS:1</fullName>
    </submittedName>
</protein>
<feature type="compositionally biased region" description="Low complexity" evidence="1">
    <location>
        <begin position="294"/>
        <end position="306"/>
    </location>
</feature>
<evidence type="ECO:0000313" key="2">
    <source>
        <dbReference type="EMBL" id="CAG8496541.1"/>
    </source>
</evidence>
<evidence type="ECO:0000256" key="1">
    <source>
        <dbReference type="SAM" id="MobiDB-lite"/>
    </source>
</evidence>
<dbReference type="EMBL" id="CAJVPP010000598">
    <property type="protein sequence ID" value="CAG8496541.1"/>
    <property type="molecule type" value="Genomic_DNA"/>
</dbReference>
<feature type="compositionally biased region" description="Polar residues" evidence="1">
    <location>
        <begin position="489"/>
        <end position="501"/>
    </location>
</feature>
<reference evidence="2" key="1">
    <citation type="submission" date="2021-06" db="EMBL/GenBank/DDBJ databases">
        <authorList>
            <person name="Kallberg Y."/>
            <person name="Tangrot J."/>
            <person name="Rosling A."/>
        </authorList>
    </citation>
    <scope>NUCLEOTIDE SEQUENCE</scope>
    <source>
        <strain evidence="2">87-6 pot B 2015</strain>
    </source>
</reference>
<feature type="region of interest" description="Disordered" evidence="1">
    <location>
        <begin position="467"/>
        <end position="504"/>
    </location>
</feature>
<keyword evidence="3" id="KW-1185">Reference proteome</keyword>
<comment type="caution">
    <text evidence="2">The sequence shown here is derived from an EMBL/GenBank/DDBJ whole genome shotgun (WGS) entry which is preliminary data.</text>
</comment>
<evidence type="ECO:0000313" key="3">
    <source>
        <dbReference type="Proteomes" id="UP000789375"/>
    </source>
</evidence>
<feature type="compositionally biased region" description="Basic residues" evidence="1">
    <location>
        <begin position="271"/>
        <end position="293"/>
    </location>
</feature>
<name>A0A9N9EWB3_FUNMO</name>
<feature type="compositionally biased region" description="Pro residues" evidence="1">
    <location>
        <begin position="367"/>
        <end position="376"/>
    </location>
</feature>
<feature type="compositionally biased region" description="Low complexity" evidence="1">
    <location>
        <begin position="469"/>
        <end position="488"/>
    </location>
</feature>
<feature type="region of interest" description="Disordered" evidence="1">
    <location>
        <begin position="340"/>
        <end position="376"/>
    </location>
</feature>
<feature type="region of interest" description="Disordered" evidence="1">
    <location>
        <begin position="267"/>
        <end position="308"/>
    </location>
</feature>
<organism evidence="2 3">
    <name type="scientific">Funneliformis mosseae</name>
    <name type="common">Endomycorrhizal fungus</name>
    <name type="synonym">Glomus mosseae</name>
    <dbReference type="NCBI Taxonomy" id="27381"/>
    <lineage>
        <taxon>Eukaryota</taxon>
        <taxon>Fungi</taxon>
        <taxon>Fungi incertae sedis</taxon>
        <taxon>Mucoromycota</taxon>
        <taxon>Glomeromycotina</taxon>
        <taxon>Glomeromycetes</taxon>
        <taxon>Glomerales</taxon>
        <taxon>Glomeraceae</taxon>
        <taxon>Funneliformis</taxon>
    </lineage>
</organism>
<feature type="compositionally biased region" description="Low complexity" evidence="1">
    <location>
        <begin position="346"/>
        <end position="355"/>
    </location>
</feature>
<proteinExistence type="predicted"/>
<gene>
    <name evidence="2" type="ORF">FMOSSE_LOCUS3810</name>
</gene>